<keyword evidence="5" id="KW-0809">Transit peptide</keyword>
<evidence type="ECO:0000256" key="6">
    <source>
        <dbReference type="ARBA" id="ARBA00022989"/>
    </source>
</evidence>
<dbReference type="RefSeq" id="XP_022458950.1">
    <property type="nucleotide sequence ID" value="XM_022603223.1"/>
</dbReference>
<feature type="transmembrane region" description="Helical" evidence="10">
    <location>
        <begin position="111"/>
        <end position="133"/>
    </location>
</feature>
<feature type="transmembrane region" description="Helical" evidence="10">
    <location>
        <begin position="184"/>
        <end position="201"/>
    </location>
</feature>
<keyword evidence="6 10" id="KW-1133">Transmembrane helix</keyword>
<dbReference type="InterPro" id="IPR001708">
    <property type="entry name" value="YidC/ALB3/OXA1/COX18"/>
</dbReference>
<dbReference type="Pfam" id="PF02096">
    <property type="entry name" value="60KD_IMP"/>
    <property type="match status" value="1"/>
</dbReference>
<evidence type="ECO:0000256" key="10">
    <source>
        <dbReference type="SAM" id="Phobius"/>
    </source>
</evidence>
<evidence type="ECO:0000313" key="12">
    <source>
        <dbReference type="EMBL" id="CDK26954.1"/>
    </source>
</evidence>
<keyword evidence="4" id="KW-0999">Mitochondrion inner membrane</keyword>
<evidence type="ECO:0000256" key="8">
    <source>
        <dbReference type="ARBA" id="ARBA00023136"/>
    </source>
</evidence>
<dbReference type="GeneID" id="34520338"/>
<keyword evidence="3 9" id="KW-0812">Transmembrane</keyword>
<dbReference type="EMBL" id="HG793127">
    <property type="protein sequence ID" value="CDK26954.1"/>
    <property type="molecule type" value="Genomic_DNA"/>
</dbReference>
<proteinExistence type="inferred from homology"/>
<evidence type="ECO:0000259" key="11">
    <source>
        <dbReference type="Pfam" id="PF02096"/>
    </source>
</evidence>
<dbReference type="PANTHER" id="PTHR12428:SF66">
    <property type="entry name" value="MITOCHONDRIAL INNER MEMBRANE PROTEIN OXA1L"/>
    <property type="match status" value="1"/>
</dbReference>
<protein>
    <recommendedName>
        <fullName evidence="11">Membrane insertase YidC/Oxa/ALB C-terminal domain-containing protein</fullName>
    </recommendedName>
</protein>
<comment type="similarity">
    <text evidence="2 9">Belongs to the OXA1/ALB3/YidC family.</text>
</comment>
<dbReference type="Proteomes" id="UP000019384">
    <property type="component" value="Unassembled WGS sequence"/>
</dbReference>
<dbReference type="HOGENOM" id="CLU_029282_3_0_1"/>
<dbReference type="AlphaFoldDB" id="W6MK97"/>
<evidence type="ECO:0000256" key="4">
    <source>
        <dbReference type="ARBA" id="ARBA00022792"/>
    </source>
</evidence>
<organism evidence="12 13">
    <name type="scientific">Kuraishia capsulata CBS 1993</name>
    <dbReference type="NCBI Taxonomy" id="1382522"/>
    <lineage>
        <taxon>Eukaryota</taxon>
        <taxon>Fungi</taxon>
        <taxon>Dikarya</taxon>
        <taxon>Ascomycota</taxon>
        <taxon>Saccharomycotina</taxon>
        <taxon>Pichiomycetes</taxon>
        <taxon>Pichiales</taxon>
        <taxon>Pichiaceae</taxon>
        <taxon>Kuraishia</taxon>
    </lineage>
</organism>
<keyword evidence="13" id="KW-1185">Reference proteome</keyword>
<dbReference type="GO" id="GO:0005743">
    <property type="term" value="C:mitochondrial inner membrane"/>
    <property type="evidence" value="ECO:0007669"/>
    <property type="project" value="UniProtKB-SubCell"/>
</dbReference>
<dbReference type="CDD" id="cd20069">
    <property type="entry name" value="5TM_Oxa1-like"/>
    <property type="match status" value="1"/>
</dbReference>
<evidence type="ECO:0000256" key="5">
    <source>
        <dbReference type="ARBA" id="ARBA00022946"/>
    </source>
</evidence>
<evidence type="ECO:0000256" key="3">
    <source>
        <dbReference type="ARBA" id="ARBA00022692"/>
    </source>
</evidence>
<reference evidence="12" key="2">
    <citation type="submission" date="2014-02" db="EMBL/GenBank/DDBJ databases">
        <title>Complete DNA sequence of /Kuraishia capsulata/ illustrates novel genomic features among budding yeasts (/Saccharomycotina/).</title>
        <authorList>
            <person name="Morales L."/>
            <person name="Noel B."/>
            <person name="Porcel B."/>
            <person name="Marcet-Houben M."/>
            <person name="Hullo M-F."/>
            <person name="Sacerdot C."/>
            <person name="Tekaia F."/>
            <person name="Leh-Louis V."/>
            <person name="Despons L."/>
            <person name="Khanna V."/>
            <person name="Aury J-M."/>
            <person name="Barbe V."/>
            <person name="Couloux A."/>
            <person name="Labadie K."/>
            <person name="Pelletier E."/>
            <person name="Souciet J-L."/>
            <person name="Boekhout T."/>
            <person name="Gabaldon T."/>
            <person name="Wincker P."/>
            <person name="Dujon B."/>
        </authorList>
    </citation>
    <scope>NUCLEOTIDE SEQUENCE</scope>
    <source>
        <strain evidence="12">CBS 1993</strain>
    </source>
</reference>
<dbReference type="InterPro" id="IPR028055">
    <property type="entry name" value="YidC/Oxa/ALB_C"/>
</dbReference>
<keyword evidence="7" id="KW-0496">Mitochondrion</keyword>
<dbReference type="GO" id="GO:0032977">
    <property type="term" value="F:membrane insertase activity"/>
    <property type="evidence" value="ECO:0007669"/>
    <property type="project" value="InterPro"/>
</dbReference>
<gene>
    <name evidence="12" type="ORF">KUCA_T00002931001</name>
</gene>
<dbReference type="PANTHER" id="PTHR12428">
    <property type="entry name" value="OXA1"/>
    <property type="match status" value="1"/>
</dbReference>
<evidence type="ECO:0000256" key="9">
    <source>
        <dbReference type="RuleBase" id="RU003945"/>
    </source>
</evidence>
<feature type="domain" description="Membrane insertase YidC/Oxa/ALB C-terminal" evidence="11">
    <location>
        <begin position="113"/>
        <end position="295"/>
    </location>
</feature>
<evidence type="ECO:0000256" key="1">
    <source>
        <dbReference type="ARBA" id="ARBA00004448"/>
    </source>
</evidence>
<reference evidence="12" key="1">
    <citation type="submission" date="2013-12" db="EMBL/GenBank/DDBJ databases">
        <authorList>
            <person name="Genoscope - CEA"/>
        </authorList>
    </citation>
    <scope>NUCLEOTIDE SEQUENCE</scope>
    <source>
        <strain evidence="12">CBS 1993</strain>
    </source>
</reference>
<sequence length="372" mass="40873">MLASLIRGGMGIRTIGLVSKSNHFKIPKYALASAPLSYKRFNSSSAGNGAPEAVSEITTQLKSFGETAIDAATTMTSDQLGYMHSIGLANGWTPSPACQQLLEYVHVFSGAPWWLTIIGTTLGVRLLLFPAAIKGADASARSQAANKEFDPSQLRAAQTTMEAQRLRAQQKVVYAKHGVKFRHLLFPFLQIIFAWGMFNGLRHMAEYPVDGLSTQGYAWFPDLTVVDPYYGLQAFSAFTFALMFWAMKDALPPIMKKIGIIMPIGGFLFATSLNSAIVLFLCTNSVFSTVQSAMFRSPAMRKALKMYPLPVPKVGEKNKNVMELMSESIEKLQKNSAAKASQQMQVQKAHATQAARGDQRFAIVKKPKVRKD</sequence>
<evidence type="ECO:0000256" key="7">
    <source>
        <dbReference type="ARBA" id="ARBA00023128"/>
    </source>
</evidence>
<dbReference type="STRING" id="1382522.W6MK97"/>
<evidence type="ECO:0000256" key="2">
    <source>
        <dbReference type="ARBA" id="ARBA00009877"/>
    </source>
</evidence>
<comment type="subcellular location">
    <subcellularLocation>
        <location evidence="9">Membrane</location>
        <topology evidence="9">Multi-pass membrane protein</topology>
    </subcellularLocation>
    <subcellularLocation>
        <location evidence="1">Mitochondrion inner membrane</location>
        <topology evidence="1">Multi-pass membrane protein</topology>
    </subcellularLocation>
</comment>
<dbReference type="GO" id="GO:0032979">
    <property type="term" value="P:protein insertion into mitochondrial inner membrane from matrix"/>
    <property type="evidence" value="ECO:0007669"/>
    <property type="project" value="TreeGrafter"/>
</dbReference>
<feature type="transmembrane region" description="Helical" evidence="10">
    <location>
        <begin position="258"/>
        <end position="281"/>
    </location>
</feature>
<feature type="transmembrane region" description="Helical" evidence="10">
    <location>
        <begin position="229"/>
        <end position="246"/>
    </location>
</feature>
<dbReference type="OrthoDB" id="2148490at2759"/>
<name>W6MK97_9ASCO</name>
<accession>W6MK97</accession>
<keyword evidence="8 10" id="KW-0472">Membrane</keyword>
<evidence type="ECO:0000313" key="13">
    <source>
        <dbReference type="Proteomes" id="UP000019384"/>
    </source>
</evidence>